<feature type="region of interest" description="Disordered" evidence="1">
    <location>
        <begin position="123"/>
        <end position="144"/>
    </location>
</feature>
<accession>A0A9Q8UVR5</accession>
<dbReference type="Proteomes" id="UP000756132">
    <property type="component" value="Chromosome 12"/>
</dbReference>
<name>A0A9Q8UVR5_PASFU</name>
<organism evidence="2 3">
    <name type="scientific">Passalora fulva</name>
    <name type="common">Tomato leaf mold</name>
    <name type="synonym">Cladosporium fulvum</name>
    <dbReference type="NCBI Taxonomy" id="5499"/>
    <lineage>
        <taxon>Eukaryota</taxon>
        <taxon>Fungi</taxon>
        <taxon>Dikarya</taxon>
        <taxon>Ascomycota</taxon>
        <taxon>Pezizomycotina</taxon>
        <taxon>Dothideomycetes</taxon>
        <taxon>Dothideomycetidae</taxon>
        <taxon>Mycosphaerellales</taxon>
        <taxon>Mycosphaerellaceae</taxon>
        <taxon>Fulvia</taxon>
    </lineage>
</organism>
<dbReference type="OrthoDB" id="3644217at2759"/>
<dbReference type="RefSeq" id="XP_047768513.1">
    <property type="nucleotide sequence ID" value="XM_047912967.1"/>
</dbReference>
<feature type="compositionally biased region" description="Basic and acidic residues" evidence="1">
    <location>
        <begin position="123"/>
        <end position="134"/>
    </location>
</feature>
<keyword evidence="3" id="KW-1185">Reference proteome</keyword>
<dbReference type="EMBL" id="CP090174">
    <property type="protein sequence ID" value="UJO24147.1"/>
    <property type="molecule type" value="Genomic_DNA"/>
</dbReference>
<gene>
    <name evidence="2" type="ORF">CLAFUR5_13819</name>
</gene>
<proteinExistence type="predicted"/>
<evidence type="ECO:0000313" key="2">
    <source>
        <dbReference type="EMBL" id="UJO24147.1"/>
    </source>
</evidence>
<protein>
    <submittedName>
        <fullName evidence="2">Uncharacterized protein</fullName>
    </submittedName>
</protein>
<reference evidence="2" key="1">
    <citation type="submission" date="2021-12" db="EMBL/GenBank/DDBJ databases">
        <authorList>
            <person name="Zaccaron A."/>
            <person name="Stergiopoulos I."/>
        </authorList>
    </citation>
    <scope>NUCLEOTIDE SEQUENCE</scope>
    <source>
        <strain evidence="2">Race5_Kim</strain>
    </source>
</reference>
<dbReference type="AlphaFoldDB" id="A0A9Q8UVR5"/>
<evidence type="ECO:0000313" key="3">
    <source>
        <dbReference type="Proteomes" id="UP000756132"/>
    </source>
</evidence>
<evidence type="ECO:0000256" key="1">
    <source>
        <dbReference type="SAM" id="MobiDB-lite"/>
    </source>
</evidence>
<dbReference type="GeneID" id="71993697"/>
<sequence length="144" mass="16721">MERPRIPSEAEVEAIEAQIKDLEKPLEDEIMNNEWRQDNTVVAERLGNVNDRLQQRITRQNVDIKAFEKERRKVVKEIEVLKTDVQGGSNGLAEANQKHQAQMQALQDEIKQVEKLAEAEREKLRKEERAENKKLNNKLKGLLA</sequence>
<reference evidence="2" key="2">
    <citation type="journal article" date="2022" name="Microb. Genom.">
        <title>A chromosome-scale genome assembly of the tomato pathogen Cladosporium fulvum reveals a compartmentalized genome architecture and the presence of a dispensable chromosome.</title>
        <authorList>
            <person name="Zaccaron A.Z."/>
            <person name="Chen L.H."/>
            <person name="Samaras A."/>
            <person name="Stergiopoulos I."/>
        </authorList>
    </citation>
    <scope>NUCLEOTIDE SEQUENCE</scope>
    <source>
        <strain evidence="2">Race5_Kim</strain>
    </source>
</reference>
<dbReference type="KEGG" id="ffu:CLAFUR5_13819"/>